<dbReference type="KEGG" id="dho:Dia5BBH33_15340"/>
<gene>
    <name evidence="1" type="ORF">Dia5BBH33_15340</name>
</gene>
<evidence type="ECO:0000313" key="1">
    <source>
        <dbReference type="EMBL" id="BBK25599.1"/>
    </source>
</evidence>
<sequence>MSDVHFMAPFNDYITCRTALFRIPGSDKFHGWYGTGRNQKSSFPIRKEVKSNERTS</sequence>
<organism evidence="1 2">
    <name type="scientific">Dialister hominis</name>
    <dbReference type="NCBI Taxonomy" id="2582419"/>
    <lineage>
        <taxon>Bacteria</taxon>
        <taxon>Bacillati</taxon>
        <taxon>Bacillota</taxon>
        <taxon>Negativicutes</taxon>
        <taxon>Veillonellales</taxon>
        <taxon>Veillonellaceae</taxon>
        <taxon>Dialister</taxon>
    </lineage>
</organism>
<dbReference type="AlphaFoldDB" id="A0A8D5A555"/>
<name>A0A8D5A555_9FIRM</name>
<reference evidence="2" key="1">
    <citation type="submission" date="2019-05" db="EMBL/GenBank/DDBJ databases">
        <title>Complete genome sequencing of Dialister sp. strain 5BBH33.</title>
        <authorList>
            <person name="Sakamoto M."/>
            <person name="Murakami T."/>
            <person name="Mori H."/>
        </authorList>
    </citation>
    <scope>NUCLEOTIDE SEQUENCE [LARGE SCALE GENOMIC DNA]</scope>
    <source>
        <strain evidence="2">5BBH33</strain>
    </source>
</reference>
<proteinExistence type="predicted"/>
<dbReference type="EMBL" id="AP019697">
    <property type="protein sequence ID" value="BBK25599.1"/>
    <property type="molecule type" value="Genomic_DNA"/>
</dbReference>
<keyword evidence="2" id="KW-1185">Reference proteome</keyword>
<protein>
    <submittedName>
        <fullName evidence="1">Uncharacterized protein</fullName>
    </submittedName>
</protein>
<accession>A0A8D5A555</accession>
<evidence type="ECO:0000313" key="2">
    <source>
        <dbReference type="Proteomes" id="UP000320585"/>
    </source>
</evidence>
<dbReference type="Proteomes" id="UP000320585">
    <property type="component" value="Chromosome"/>
</dbReference>